<dbReference type="SUPFAM" id="SSF110710">
    <property type="entry name" value="TTHA0583/YokD-like"/>
    <property type="match status" value="1"/>
</dbReference>
<dbReference type="RefSeq" id="WP_009383934.1">
    <property type="nucleotide sequence ID" value="NZ_AMSQ01000012.1"/>
</dbReference>
<comment type="similarity">
    <text evidence="1">Belongs to the UPF0340 family.</text>
</comment>
<protein>
    <recommendedName>
        <fullName evidence="1">UPF0340 protein C273_08017</fullName>
    </recommendedName>
</protein>
<dbReference type="EMBL" id="AMSQ01000012">
    <property type="protein sequence ID" value="EKU47170.1"/>
    <property type="molecule type" value="Genomic_DNA"/>
</dbReference>
<evidence type="ECO:0000313" key="2">
    <source>
        <dbReference type="EMBL" id="EKU47170.1"/>
    </source>
</evidence>
<dbReference type="Pfam" id="PF04260">
    <property type="entry name" value="DUF436"/>
    <property type="match status" value="1"/>
</dbReference>
<dbReference type="PIRSF" id="PIRSF007510">
    <property type="entry name" value="UCP007510"/>
    <property type="match status" value="1"/>
</dbReference>
<reference evidence="2 3" key="1">
    <citation type="journal article" date="2013" name="Genome Announc.">
        <title>Genome Sequence of Staphylococcus massiliensis Strain S46, Isolated from the Surface of Healthy Human Skin.</title>
        <authorList>
            <person name="Srivastav R."/>
            <person name="Singh A."/>
            <person name="Jangir P.K."/>
            <person name="Kumari C."/>
            <person name="Muduli S."/>
            <person name="Sharma R."/>
        </authorList>
    </citation>
    <scope>NUCLEOTIDE SEQUENCE [LARGE SCALE GENOMIC DNA]</scope>
    <source>
        <strain evidence="2 3">S46</strain>
    </source>
</reference>
<evidence type="ECO:0000313" key="3">
    <source>
        <dbReference type="Proteomes" id="UP000009885"/>
    </source>
</evidence>
<dbReference type="InterPro" id="IPR028345">
    <property type="entry name" value="Antibiotic_NAT-like"/>
</dbReference>
<dbReference type="STRING" id="1229783.C273_08017"/>
<gene>
    <name evidence="2" type="ORF">C273_08017</name>
</gene>
<dbReference type="PATRIC" id="fig|1229783.3.peg.1615"/>
<dbReference type="NCBIfam" id="TIGR01440">
    <property type="entry name" value="TIGR01440 family protein"/>
    <property type="match status" value="1"/>
</dbReference>
<dbReference type="eggNOG" id="COG4475">
    <property type="taxonomic scope" value="Bacteria"/>
</dbReference>
<dbReference type="OrthoDB" id="9803187at2"/>
<dbReference type="AlphaFoldDB" id="K9B052"/>
<name>K9B052_9STAP</name>
<organism evidence="2 3">
    <name type="scientific">Staphylococcus massiliensis S46</name>
    <dbReference type="NCBI Taxonomy" id="1229783"/>
    <lineage>
        <taxon>Bacteria</taxon>
        <taxon>Bacillati</taxon>
        <taxon>Bacillota</taxon>
        <taxon>Bacilli</taxon>
        <taxon>Bacillales</taxon>
        <taxon>Staphylococcaceae</taxon>
        <taxon>Staphylococcus</taxon>
    </lineage>
</organism>
<proteinExistence type="inferred from homology"/>
<evidence type="ECO:0000256" key="1">
    <source>
        <dbReference type="HAMAP-Rule" id="MF_00800"/>
    </source>
</evidence>
<dbReference type="InterPro" id="IPR006340">
    <property type="entry name" value="DUF436"/>
</dbReference>
<comment type="caution">
    <text evidence="2">The sequence shown here is derived from an EMBL/GenBank/DDBJ whole genome shotgun (WGS) entry which is preliminary data.</text>
</comment>
<sequence length="174" mass="19221">MEALDQLIEELNAQGFFKEGEMCIIGCSTSEITGSKIGTNSSMEVAETLFNTFKAVERDTGVHFAFQGCEHINRAVTIERRDYDPYTMEIVDVVPARHAGGSLSTYAYQHMDEPVVVEYIKVPKGIDIGQTLIGMHIHHVAIPVRTSVKYIGDAIVSIASSRPKKIGGERAQYQ</sequence>
<keyword evidence="3" id="KW-1185">Reference proteome</keyword>
<dbReference type="Proteomes" id="UP000009885">
    <property type="component" value="Unassembled WGS sequence"/>
</dbReference>
<accession>K9B052</accession>
<dbReference type="Gene3D" id="3.40.50.10360">
    <property type="entry name" value="Hypothetical protein TT1679"/>
    <property type="match status" value="1"/>
</dbReference>
<dbReference type="HAMAP" id="MF_00800">
    <property type="entry name" value="UPF0340"/>
    <property type="match status" value="1"/>
</dbReference>